<dbReference type="PANTHER" id="PTHR21180">
    <property type="entry name" value="ENDONUCLEASE/EXONUCLEASE/PHOSPHATASE FAMILY DOMAIN-CONTAINING PROTEIN 1"/>
    <property type="match status" value="1"/>
</dbReference>
<feature type="transmembrane region" description="Helical" evidence="2">
    <location>
        <begin position="12"/>
        <end position="30"/>
    </location>
</feature>
<protein>
    <submittedName>
        <fullName evidence="4">Competence protein ComEA</fullName>
    </submittedName>
</protein>
<evidence type="ECO:0000313" key="4">
    <source>
        <dbReference type="EMBL" id="GBG93912.1"/>
    </source>
</evidence>
<keyword evidence="2" id="KW-0472">Membrane</keyword>
<keyword evidence="2" id="KW-0812">Transmembrane</keyword>
<proteinExistence type="predicted"/>
<dbReference type="PANTHER" id="PTHR21180:SF32">
    <property type="entry name" value="ENDONUCLEASE_EXONUCLEASE_PHOSPHATASE FAMILY DOMAIN-CONTAINING PROTEIN 1"/>
    <property type="match status" value="1"/>
</dbReference>
<feature type="compositionally biased region" description="Polar residues" evidence="1">
    <location>
        <begin position="162"/>
        <end position="183"/>
    </location>
</feature>
<evidence type="ECO:0000313" key="5">
    <source>
        <dbReference type="Proteomes" id="UP000286848"/>
    </source>
</evidence>
<comment type="caution">
    <text evidence="4">The sequence shown here is derived from an EMBL/GenBank/DDBJ whole genome shotgun (WGS) entry which is preliminary data.</text>
</comment>
<dbReference type="AlphaFoldDB" id="A0A401IQW2"/>
<sequence length="245" mass="26017">MESLSIFWEEHKAKIIVGAAGIIILLLFLVPKIRAISPWENKNTASELAGDEQLDSAQTETASNVTSSAATNSQTSSTGSQTIQVDVKGAVIHPGVFQVKADQRVTEVLEKAGGPSKEADLNQVNLSVKLADQMLVYIPTKGENVTIKSPALIDQNPGLTGDPTSEDAQSASLDSTGENQAGNKINLNTATKEQLTQLNGIGDKKADQIIAYRQQNGNFKTIEDLKNVSGIGDKTFAALADQITV</sequence>
<dbReference type="InterPro" id="IPR019554">
    <property type="entry name" value="Soluble_ligand-bd"/>
</dbReference>
<reference evidence="4 5" key="1">
    <citation type="journal article" date="2019" name="Int. J. Syst. Evol. Microbiol.">
        <title>Lactobacillus salitolerans sp. nov., a novel lactic acid bacterium isolated from spent mushroom substrates.</title>
        <authorList>
            <person name="Tohno M."/>
            <person name="Tanizawa Y."/>
            <person name="Kojima Y."/>
            <person name="Sakamoto M."/>
            <person name="Nakamura Y."/>
            <person name="Ohkuma M."/>
            <person name="Kobayashi H."/>
        </authorList>
    </citation>
    <scope>NUCLEOTIDE SEQUENCE [LARGE SCALE GENOMIC DNA]</scope>
    <source>
        <strain evidence="4 5">YK43</strain>
    </source>
</reference>
<dbReference type="GO" id="GO:0015627">
    <property type="term" value="C:type II protein secretion system complex"/>
    <property type="evidence" value="ECO:0007669"/>
    <property type="project" value="TreeGrafter"/>
</dbReference>
<keyword evidence="5" id="KW-1185">Reference proteome</keyword>
<dbReference type="InterPro" id="IPR010994">
    <property type="entry name" value="RuvA_2-like"/>
</dbReference>
<dbReference type="EMBL" id="BFFP01000004">
    <property type="protein sequence ID" value="GBG93912.1"/>
    <property type="molecule type" value="Genomic_DNA"/>
</dbReference>
<dbReference type="Pfam" id="PF12836">
    <property type="entry name" value="HHH_3"/>
    <property type="match status" value="1"/>
</dbReference>
<dbReference type="Proteomes" id="UP000286848">
    <property type="component" value="Unassembled WGS sequence"/>
</dbReference>
<dbReference type="InterPro" id="IPR004509">
    <property type="entry name" value="Competence_ComEA_HhH"/>
</dbReference>
<dbReference type="GO" id="GO:0015628">
    <property type="term" value="P:protein secretion by the type II secretion system"/>
    <property type="evidence" value="ECO:0007669"/>
    <property type="project" value="TreeGrafter"/>
</dbReference>
<name>A0A401IQW2_9LACO</name>
<evidence type="ECO:0000256" key="2">
    <source>
        <dbReference type="SAM" id="Phobius"/>
    </source>
</evidence>
<feature type="region of interest" description="Disordered" evidence="1">
    <location>
        <begin position="49"/>
        <end position="80"/>
    </location>
</feature>
<feature type="compositionally biased region" description="Low complexity" evidence="1">
    <location>
        <begin position="59"/>
        <end position="80"/>
    </location>
</feature>
<feature type="domain" description="Helix-hairpin-helix DNA-binding motif class 1" evidence="3">
    <location>
        <begin position="193"/>
        <end position="212"/>
    </location>
</feature>
<dbReference type="RefSeq" id="WP_124974851.1">
    <property type="nucleotide sequence ID" value="NZ_BFFP01000004.1"/>
</dbReference>
<feature type="region of interest" description="Disordered" evidence="1">
    <location>
        <begin position="153"/>
        <end position="183"/>
    </location>
</feature>
<dbReference type="Pfam" id="PF10531">
    <property type="entry name" value="SLBB"/>
    <property type="match status" value="1"/>
</dbReference>
<evidence type="ECO:0000259" key="3">
    <source>
        <dbReference type="SMART" id="SM00278"/>
    </source>
</evidence>
<dbReference type="Gene3D" id="1.10.150.280">
    <property type="entry name" value="AF1531-like domain"/>
    <property type="match status" value="1"/>
</dbReference>
<dbReference type="InterPro" id="IPR051675">
    <property type="entry name" value="Endo/Exo/Phosphatase_dom_1"/>
</dbReference>
<feature type="domain" description="Helix-hairpin-helix DNA-binding motif class 1" evidence="3">
    <location>
        <begin position="223"/>
        <end position="242"/>
    </location>
</feature>
<dbReference type="InterPro" id="IPR003583">
    <property type="entry name" value="Hlx-hairpin-Hlx_DNA-bd_motif"/>
</dbReference>
<dbReference type="SMART" id="SM00278">
    <property type="entry name" value="HhH1"/>
    <property type="match status" value="2"/>
</dbReference>
<evidence type="ECO:0000256" key="1">
    <source>
        <dbReference type="SAM" id="MobiDB-lite"/>
    </source>
</evidence>
<accession>A0A401IQW2</accession>
<dbReference type="GO" id="GO:0006281">
    <property type="term" value="P:DNA repair"/>
    <property type="evidence" value="ECO:0007669"/>
    <property type="project" value="InterPro"/>
</dbReference>
<dbReference type="OrthoDB" id="9790239at2"/>
<gene>
    <name evidence="4" type="primary">comEA</name>
    <name evidence="4" type="ORF">LFYK43_03710</name>
</gene>
<keyword evidence="2" id="KW-1133">Transmembrane helix</keyword>
<organism evidence="4 5">
    <name type="scientific">Ligilactobacillus salitolerans</name>
    <dbReference type="NCBI Taxonomy" id="1808352"/>
    <lineage>
        <taxon>Bacteria</taxon>
        <taxon>Bacillati</taxon>
        <taxon>Bacillota</taxon>
        <taxon>Bacilli</taxon>
        <taxon>Lactobacillales</taxon>
        <taxon>Lactobacillaceae</taxon>
        <taxon>Ligilactobacillus</taxon>
    </lineage>
</organism>
<dbReference type="GO" id="GO:0003677">
    <property type="term" value="F:DNA binding"/>
    <property type="evidence" value="ECO:0007669"/>
    <property type="project" value="InterPro"/>
</dbReference>
<dbReference type="SUPFAM" id="SSF47781">
    <property type="entry name" value="RuvA domain 2-like"/>
    <property type="match status" value="1"/>
</dbReference>
<dbReference type="NCBIfam" id="TIGR00426">
    <property type="entry name" value="competence protein ComEA helix-hairpin-helix repeat region"/>
    <property type="match status" value="1"/>
</dbReference>